<accession>A0A482XEV2</accession>
<evidence type="ECO:0000256" key="2">
    <source>
        <dbReference type="SAM" id="MobiDB-lite"/>
    </source>
</evidence>
<organism evidence="3 4">
    <name type="scientific">Laodelphax striatellus</name>
    <name type="common">Small brown planthopper</name>
    <name type="synonym">Delphax striatella</name>
    <dbReference type="NCBI Taxonomy" id="195883"/>
    <lineage>
        <taxon>Eukaryota</taxon>
        <taxon>Metazoa</taxon>
        <taxon>Ecdysozoa</taxon>
        <taxon>Arthropoda</taxon>
        <taxon>Hexapoda</taxon>
        <taxon>Insecta</taxon>
        <taxon>Pterygota</taxon>
        <taxon>Neoptera</taxon>
        <taxon>Paraneoptera</taxon>
        <taxon>Hemiptera</taxon>
        <taxon>Auchenorrhyncha</taxon>
        <taxon>Fulgoroidea</taxon>
        <taxon>Delphacidae</taxon>
        <taxon>Criomorphinae</taxon>
        <taxon>Laodelphax</taxon>
    </lineage>
</organism>
<feature type="region of interest" description="Disordered" evidence="2">
    <location>
        <begin position="339"/>
        <end position="360"/>
    </location>
</feature>
<feature type="compositionally biased region" description="Basic and acidic residues" evidence="2">
    <location>
        <begin position="454"/>
        <end position="466"/>
    </location>
</feature>
<feature type="compositionally biased region" description="Basic and acidic residues" evidence="2">
    <location>
        <begin position="563"/>
        <end position="581"/>
    </location>
</feature>
<dbReference type="EMBL" id="QKKF02011155">
    <property type="protein sequence ID" value="RZF44293.1"/>
    <property type="molecule type" value="Genomic_DNA"/>
</dbReference>
<feature type="region of interest" description="Disordered" evidence="2">
    <location>
        <begin position="261"/>
        <end position="290"/>
    </location>
</feature>
<evidence type="ECO:0000256" key="1">
    <source>
        <dbReference type="SAM" id="Coils"/>
    </source>
</evidence>
<feature type="region of interest" description="Disordered" evidence="2">
    <location>
        <begin position="436"/>
        <end position="488"/>
    </location>
</feature>
<dbReference type="OrthoDB" id="6646671at2759"/>
<reference evidence="3 4" key="1">
    <citation type="journal article" date="2017" name="Gigascience">
        <title>Genome sequence of the small brown planthopper, Laodelphax striatellus.</title>
        <authorList>
            <person name="Zhu J."/>
            <person name="Jiang F."/>
            <person name="Wang X."/>
            <person name="Yang P."/>
            <person name="Bao Y."/>
            <person name="Zhao W."/>
            <person name="Wang W."/>
            <person name="Lu H."/>
            <person name="Wang Q."/>
            <person name="Cui N."/>
            <person name="Li J."/>
            <person name="Chen X."/>
            <person name="Luo L."/>
            <person name="Yu J."/>
            <person name="Kang L."/>
            <person name="Cui F."/>
        </authorList>
    </citation>
    <scope>NUCLEOTIDE SEQUENCE [LARGE SCALE GENOMIC DNA]</scope>
    <source>
        <strain evidence="3">Lst14</strain>
    </source>
</reference>
<keyword evidence="1" id="KW-0175">Coiled coil</keyword>
<feature type="compositionally biased region" description="Basic and acidic residues" evidence="2">
    <location>
        <begin position="620"/>
        <end position="648"/>
    </location>
</feature>
<feature type="region of interest" description="Disordered" evidence="2">
    <location>
        <begin position="563"/>
        <end position="652"/>
    </location>
</feature>
<gene>
    <name evidence="3" type="ORF">LSTR_LSTR006843</name>
</gene>
<evidence type="ECO:0000313" key="3">
    <source>
        <dbReference type="EMBL" id="RZF44293.1"/>
    </source>
</evidence>
<dbReference type="Proteomes" id="UP000291343">
    <property type="component" value="Unassembled WGS sequence"/>
</dbReference>
<name>A0A482XEV2_LAOST</name>
<dbReference type="SMR" id="A0A482XEV2"/>
<dbReference type="InParanoid" id="A0A482XEV2"/>
<sequence length="789" mass="89218">MERKEKQKRPAQFPRVAVDDIMNMNEGASKKRKKSLLPPPHLRPAVLKTLKLKPDPTLLFSQFKPKENQVKTITNSSDTSPVTEKYGSHSVKESSKVGFSKLWTPPIKSAASHKKPAIPSSSFQQIGVSKECNKMKKVEFNSISEKPNLDFKTNKIGDVNANTHISYGLEGNNDADIDRYAFNGGSQSGREVIYLGKNQDKAGQDDPYRNPTGIDTLLEAIDVIEANIEYNIKMENSIANHSKHEADEIDGVGEQQFFNEDRDQENSLTETNPSDLSIFDPTPNGQGHGGAILYQKEESFEFDTQPFEPLTDMNYTRSDLPAELIDLTNESVEEDSRSLEKTFDSEEPVEVKTATDGSGNVNIDEYNYQCSDYDNNLSKTSSDESGNLIIDEDHDNSLTSDSEEYTETVIVKFTSPVICTVINKARNSTEVLKDLGSENVNSDSDQGDSVEETPLDKRNEGEKDMIDSNDEGEGDKSDIEESTDAEDEKIMKEIRTYVYDSLKSSHKQEENSNLIEYGNETDDVSQNHLIKSQIYENNVVTNADQAVSYDYGYVEEKDIDCKVNENKEENEVKPIYERTSVDGEDGPDSYQQNTNNDNDETDSYQEITNKDNDDDDEDARDERIEEWKEPVMDEEQRALKEPTPEHMNSENSASKVFDDQQIDEMEEALKSSEENVQDELLNEDDDAFDMSCTQLIHIENEYSNKTNGNVGDETAALRNKPINLNAGNVQIPSVSENNNARPIPDLSLQWVDRRAEEKQKLRAVIQELSQLNARITQFRQLLWPKMNRN</sequence>
<feature type="compositionally biased region" description="Polar residues" evidence="2">
    <location>
        <begin position="266"/>
        <end position="275"/>
    </location>
</feature>
<evidence type="ECO:0000313" key="4">
    <source>
        <dbReference type="Proteomes" id="UP000291343"/>
    </source>
</evidence>
<dbReference type="AlphaFoldDB" id="A0A482XEV2"/>
<feature type="coiled-coil region" evidence="1">
    <location>
        <begin position="655"/>
        <end position="682"/>
    </location>
</feature>
<feature type="region of interest" description="Disordered" evidence="2">
    <location>
        <begin position="377"/>
        <end position="401"/>
    </location>
</feature>
<protein>
    <submittedName>
        <fullName evidence="3">Uncharacterized protein</fullName>
    </submittedName>
</protein>
<feature type="coiled-coil region" evidence="1">
    <location>
        <begin position="751"/>
        <end position="781"/>
    </location>
</feature>
<keyword evidence="4" id="KW-1185">Reference proteome</keyword>
<feature type="region of interest" description="Disordered" evidence="2">
    <location>
        <begin position="1"/>
        <end position="42"/>
    </location>
</feature>
<proteinExistence type="predicted"/>
<comment type="caution">
    <text evidence="3">The sequence shown here is derived from an EMBL/GenBank/DDBJ whole genome shotgun (WGS) entry which is preliminary data.</text>
</comment>